<dbReference type="RefSeq" id="XP_014145263.1">
    <property type="nucleotide sequence ID" value="XM_014289788.1"/>
</dbReference>
<gene>
    <name evidence="1" type="ORF">SARC_16102</name>
</gene>
<sequence>MNYGTSDLSSSFCLALHLTCAPQTEIEDLVDNKKMHTFRLTNKEGRTDFACASSEARVTWMKVLEAVNAAKGIGSVDDLDIDTGEQSMHHDGDFIDIRDIVTCGRVIDDTVANSFALITSQSIYQLAAETAGDMEEWISYLQPLKD</sequence>
<dbReference type="EMBL" id="KQ248943">
    <property type="protein sequence ID" value="KNC71361.1"/>
    <property type="molecule type" value="Genomic_DNA"/>
</dbReference>
<keyword evidence="2" id="KW-1185">Reference proteome</keyword>
<dbReference type="Proteomes" id="UP000054560">
    <property type="component" value="Unassembled WGS sequence"/>
</dbReference>
<proteinExistence type="predicted"/>
<accession>A0A0L0F417</accession>
<dbReference type="AlphaFoldDB" id="A0A0L0F417"/>
<evidence type="ECO:0000313" key="2">
    <source>
        <dbReference type="Proteomes" id="UP000054560"/>
    </source>
</evidence>
<dbReference type="SUPFAM" id="SSF50729">
    <property type="entry name" value="PH domain-like"/>
    <property type="match status" value="2"/>
</dbReference>
<dbReference type="Gene3D" id="2.30.29.30">
    <property type="entry name" value="Pleckstrin-homology domain (PH domain)/Phosphotyrosine-binding domain (PTB)"/>
    <property type="match status" value="2"/>
</dbReference>
<protein>
    <recommendedName>
        <fullName evidence="3">PH domain-containing protein</fullName>
    </recommendedName>
</protein>
<evidence type="ECO:0000313" key="1">
    <source>
        <dbReference type="EMBL" id="KNC71361.1"/>
    </source>
</evidence>
<name>A0A0L0F417_9EUKA</name>
<dbReference type="CDD" id="cd00821">
    <property type="entry name" value="PH"/>
    <property type="match status" value="1"/>
</dbReference>
<reference evidence="1 2" key="1">
    <citation type="submission" date="2011-02" db="EMBL/GenBank/DDBJ databases">
        <title>The Genome Sequence of Sphaeroforma arctica JP610.</title>
        <authorList>
            <consortium name="The Broad Institute Genome Sequencing Platform"/>
            <person name="Russ C."/>
            <person name="Cuomo C."/>
            <person name="Young S.K."/>
            <person name="Zeng Q."/>
            <person name="Gargeya S."/>
            <person name="Alvarado L."/>
            <person name="Berlin A."/>
            <person name="Chapman S.B."/>
            <person name="Chen Z."/>
            <person name="Freedman E."/>
            <person name="Gellesch M."/>
            <person name="Goldberg J."/>
            <person name="Griggs A."/>
            <person name="Gujja S."/>
            <person name="Heilman E."/>
            <person name="Heiman D."/>
            <person name="Howarth C."/>
            <person name="Mehta T."/>
            <person name="Neiman D."/>
            <person name="Pearson M."/>
            <person name="Roberts A."/>
            <person name="Saif S."/>
            <person name="Shea T."/>
            <person name="Shenoy N."/>
            <person name="Sisk P."/>
            <person name="Stolte C."/>
            <person name="Sykes S."/>
            <person name="White J."/>
            <person name="Yandava C."/>
            <person name="Burger G."/>
            <person name="Gray M.W."/>
            <person name="Holland P.W.H."/>
            <person name="King N."/>
            <person name="Lang F.B.F."/>
            <person name="Roger A.J."/>
            <person name="Ruiz-Trillo I."/>
            <person name="Haas B."/>
            <person name="Nusbaum C."/>
            <person name="Birren B."/>
        </authorList>
    </citation>
    <scope>NUCLEOTIDE SEQUENCE [LARGE SCALE GENOMIC DNA]</scope>
    <source>
        <strain evidence="1 2">JP610</strain>
    </source>
</reference>
<evidence type="ECO:0008006" key="3">
    <source>
        <dbReference type="Google" id="ProtNLM"/>
    </source>
</evidence>
<dbReference type="InterPro" id="IPR011993">
    <property type="entry name" value="PH-like_dom_sf"/>
</dbReference>
<feature type="non-terminal residue" evidence="1">
    <location>
        <position position="146"/>
    </location>
</feature>
<dbReference type="GeneID" id="25916606"/>
<organism evidence="1 2">
    <name type="scientific">Sphaeroforma arctica JP610</name>
    <dbReference type="NCBI Taxonomy" id="667725"/>
    <lineage>
        <taxon>Eukaryota</taxon>
        <taxon>Ichthyosporea</taxon>
        <taxon>Ichthyophonida</taxon>
        <taxon>Sphaeroforma</taxon>
    </lineage>
</organism>